<gene>
    <name evidence="2" type="ORF">GGD55_002942</name>
</gene>
<dbReference type="Gene3D" id="3.20.20.150">
    <property type="entry name" value="Divalent-metal-dependent TIM barrel enzymes"/>
    <property type="match status" value="1"/>
</dbReference>
<dbReference type="InterPro" id="IPR050312">
    <property type="entry name" value="IolE/XylAMocC-like"/>
</dbReference>
<accession>A0A7W8UDS2</accession>
<dbReference type="GO" id="GO:0016853">
    <property type="term" value="F:isomerase activity"/>
    <property type="evidence" value="ECO:0007669"/>
    <property type="project" value="UniProtKB-KW"/>
</dbReference>
<dbReference type="Pfam" id="PF01261">
    <property type="entry name" value="AP_endonuc_2"/>
    <property type="match status" value="1"/>
</dbReference>
<comment type="caution">
    <text evidence="2">The sequence shown here is derived from an EMBL/GenBank/DDBJ whole genome shotgun (WGS) entry which is preliminary data.</text>
</comment>
<dbReference type="InterPro" id="IPR013022">
    <property type="entry name" value="Xyl_isomerase-like_TIM-brl"/>
</dbReference>
<name>A0A7W8UDS2_9HYPH</name>
<dbReference type="PANTHER" id="PTHR12110">
    <property type="entry name" value="HYDROXYPYRUVATE ISOMERASE"/>
    <property type="match status" value="1"/>
</dbReference>
<evidence type="ECO:0000313" key="2">
    <source>
        <dbReference type="EMBL" id="MBB5536235.1"/>
    </source>
</evidence>
<feature type="domain" description="Xylose isomerase-like TIM barrel" evidence="1">
    <location>
        <begin position="54"/>
        <end position="275"/>
    </location>
</feature>
<keyword evidence="2" id="KW-0413">Isomerase</keyword>
<dbReference type="RefSeq" id="WP_234913098.1">
    <property type="nucleotide sequence ID" value="NZ_JACHBK010000006.1"/>
</dbReference>
<proteinExistence type="predicted"/>
<dbReference type="PANTHER" id="PTHR12110:SF53">
    <property type="entry name" value="BLR5974 PROTEIN"/>
    <property type="match status" value="1"/>
</dbReference>
<dbReference type="Proteomes" id="UP000585507">
    <property type="component" value="Unassembled WGS sequence"/>
</dbReference>
<dbReference type="InterPro" id="IPR036237">
    <property type="entry name" value="Xyl_isomerase-like_sf"/>
</dbReference>
<dbReference type="SUPFAM" id="SSF51658">
    <property type="entry name" value="Xylose isomerase-like"/>
    <property type="match status" value="1"/>
</dbReference>
<protein>
    <submittedName>
        <fullName evidence="2">Sugar phosphate isomerase/epimerase</fullName>
    </submittedName>
</protein>
<keyword evidence="3" id="KW-1185">Reference proteome</keyword>
<organism evidence="2 3">
    <name type="scientific">Rhizobium giardinii</name>
    <dbReference type="NCBI Taxonomy" id="56731"/>
    <lineage>
        <taxon>Bacteria</taxon>
        <taxon>Pseudomonadati</taxon>
        <taxon>Pseudomonadota</taxon>
        <taxon>Alphaproteobacteria</taxon>
        <taxon>Hyphomicrobiales</taxon>
        <taxon>Rhizobiaceae</taxon>
        <taxon>Rhizobium/Agrobacterium group</taxon>
        <taxon>Rhizobium</taxon>
    </lineage>
</organism>
<sequence>MADGIRLSRRSVFNILNSGAALAPFFAKGRIMAERVISVSGAPYDGHSREAALKSAATLGFTHFEPAFIVGYTEPFDETAFTPSEMTRWRSALKGSGLSCHAMSSHIDLGFEDSVEVFTGRMAFAAAIGAKLIATNAAARQREAAFRRNVEIILRRAEAFDIVVGLENPGDGSDSLINTARDGICLVEEFGSPFLKLNYDAANTASHRPDMDDLAGDGILALQGSAHAHIKDVRETDEGWYFCDIGDGKVGCERLLAVIAKVDGFPVSIELPLRLHRNRQAQPIRRQDPVPLSTIEDSLARSLKVVRRALNDNQ</sequence>
<dbReference type="AlphaFoldDB" id="A0A7W8UDS2"/>
<evidence type="ECO:0000259" key="1">
    <source>
        <dbReference type="Pfam" id="PF01261"/>
    </source>
</evidence>
<evidence type="ECO:0000313" key="3">
    <source>
        <dbReference type="Proteomes" id="UP000585507"/>
    </source>
</evidence>
<dbReference type="EMBL" id="JACHBK010000006">
    <property type="protein sequence ID" value="MBB5536235.1"/>
    <property type="molecule type" value="Genomic_DNA"/>
</dbReference>
<reference evidence="2 3" key="1">
    <citation type="submission" date="2020-08" db="EMBL/GenBank/DDBJ databases">
        <title>Genomic Encyclopedia of Type Strains, Phase IV (KMG-V): Genome sequencing to study the core and pangenomes of soil and plant-associated prokaryotes.</title>
        <authorList>
            <person name="Whitman W."/>
        </authorList>
    </citation>
    <scope>NUCLEOTIDE SEQUENCE [LARGE SCALE GENOMIC DNA]</scope>
    <source>
        <strain evidence="2 3">SEMIA 4084</strain>
    </source>
</reference>